<sequence>MMTHLLNASATKANLALLNQAVDFLNGMPEELYGATEAPVFPSSIGAHLRHILDHYDSLLDGLESGKVDYHSRDRDAETEKRPDRALQRIETIRTRLTGENDRPNDFKSDLSLRISADDPEAEIPTTAERELFFGLSHTVHHYALIAMIARHNGYGVPDDFGVAPSTLAHRKSLSSQQSQQSQASQ</sequence>
<keyword evidence="3" id="KW-1185">Reference proteome</keyword>
<accession>A0A7X1E4F8</accession>
<evidence type="ECO:0000313" key="3">
    <source>
        <dbReference type="Proteomes" id="UP000525652"/>
    </source>
</evidence>
<dbReference type="RefSeq" id="WP_185692714.1">
    <property type="nucleotide sequence ID" value="NZ_JACHVA010000081.1"/>
</dbReference>
<dbReference type="Gene3D" id="1.20.120.450">
    <property type="entry name" value="dinb family like domain"/>
    <property type="match status" value="1"/>
</dbReference>
<protein>
    <submittedName>
        <fullName evidence="2">DinB family protein</fullName>
    </submittedName>
</protein>
<evidence type="ECO:0000313" key="2">
    <source>
        <dbReference type="EMBL" id="MBC2602014.1"/>
    </source>
</evidence>
<evidence type="ECO:0000259" key="1">
    <source>
        <dbReference type="Pfam" id="PF12867"/>
    </source>
</evidence>
<dbReference type="InterPro" id="IPR024775">
    <property type="entry name" value="DinB-like"/>
</dbReference>
<name>A0A7X1E4F8_9BACT</name>
<dbReference type="InterPro" id="IPR034660">
    <property type="entry name" value="DinB/YfiT-like"/>
</dbReference>
<dbReference type="Pfam" id="PF12867">
    <property type="entry name" value="DinB_2"/>
    <property type="match status" value="1"/>
</dbReference>
<gene>
    <name evidence="2" type="ORF">H5P30_09515</name>
</gene>
<dbReference type="AlphaFoldDB" id="A0A7X1E4F8"/>
<dbReference type="PANTHER" id="PTHR39473:SF1">
    <property type="entry name" value="DINB-LIKE DOMAIN-CONTAINING PROTEIN"/>
    <property type="match status" value="1"/>
</dbReference>
<proteinExistence type="predicted"/>
<dbReference type="EMBL" id="JACHVA010000081">
    <property type="protein sequence ID" value="MBC2602014.1"/>
    <property type="molecule type" value="Genomic_DNA"/>
</dbReference>
<dbReference type="PANTHER" id="PTHR39473">
    <property type="match status" value="1"/>
</dbReference>
<dbReference type="Proteomes" id="UP000525652">
    <property type="component" value="Unassembled WGS sequence"/>
</dbReference>
<organism evidence="2 3">
    <name type="scientific">Puniceicoccus vermicola</name>
    <dbReference type="NCBI Taxonomy" id="388746"/>
    <lineage>
        <taxon>Bacteria</taxon>
        <taxon>Pseudomonadati</taxon>
        <taxon>Verrucomicrobiota</taxon>
        <taxon>Opitutia</taxon>
        <taxon>Puniceicoccales</taxon>
        <taxon>Puniceicoccaceae</taxon>
        <taxon>Puniceicoccus</taxon>
    </lineage>
</organism>
<comment type="caution">
    <text evidence="2">The sequence shown here is derived from an EMBL/GenBank/DDBJ whole genome shotgun (WGS) entry which is preliminary data.</text>
</comment>
<feature type="domain" description="DinB-like" evidence="1">
    <location>
        <begin position="22"/>
        <end position="146"/>
    </location>
</feature>
<reference evidence="2 3" key="1">
    <citation type="submission" date="2020-07" db="EMBL/GenBank/DDBJ databases">
        <authorList>
            <person name="Feng X."/>
        </authorList>
    </citation>
    <scope>NUCLEOTIDE SEQUENCE [LARGE SCALE GENOMIC DNA]</scope>
    <source>
        <strain evidence="2 3">JCM14086</strain>
    </source>
</reference>
<dbReference type="SUPFAM" id="SSF109854">
    <property type="entry name" value="DinB/YfiT-like putative metalloenzymes"/>
    <property type="match status" value="1"/>
</dbReference>